<feature type="non-terminal residue" evidence="2">
    <location>
        <position position="89"/>
    </location>
</feature>
<sequence>NLRTSITKTKWRQLAVSFRGTFPCCTRLRVPACSTQTWLRTRPTGTSSTSSCSTPSLAFLMQPRLPAVRTPASPSLQVEESWPTPSTTL</sequence>
<dbReference type="EMBL" id="JAMKFB020000014">
    <property type="protein sequence ID" value="KAL0176172.1"/>
    <property type="molecule type" value="Genomic_DNA"/>
</dbReference>
<accession>A0ABD0PQT4</accession>
<evidence type="ECO:0000256" key="1">
    <source>
        <dbReference type="SAM" id="MobiDB-lite"/>
    </source>
</evidence>
<comment type="caution">
    <text evidence="2">The sequence shown here is derived from an EMBL/GenBank/DDBJ whole genome shotgun (WGS) entry which is preliminary data.</text>
</comment>
<dbReference type="AlphaFoldDB" id="A0ABD0PQT4"/>
<dbReference type="Proteomes" id="UP001529510">
    <property type="component" value="Unassembled WGS sequence"/>
</dbReference>
<feature type="non-terminal residue" evidence="2">
    <location>
        <position position="1"/>
    </location>
</feature>
<keyword evidence="3" id="KW-1185">Reference proteome</keyword>
<protein>
    <submittedName>
        <fullName evidence="2">Uncharacterized protein</fullName>
    </submittedName>
</protein>
<name>A0ABD0PQT4_CIRMR</name>
<feature type="compositionally biased region" description="Polar residues" evidence="1">
    <location>
        <begin position="72"/>
        <end position="89"/>
    </location>
</feature>
<organism evidence="2 3">
    <name type="scientific">Cirrhinus mrigala</name>
    <name type="common">Mrigala</name>
    <dbReference type="NCBI Taxonomy" id="683832"/>
    <lineage>
        <taxon>Eukaryota</taxon>
        <taxon>Metazoa</taxon>
        <taxon>Chordata</taxon>
        <taxon>Craniata</taxon>
        <taxon>Vertebrata</taxon>
        <taxon>Euteleostomi</taxon>
        <taxon>Actinopterygii</taxon>
        <taxon>Neopterygii</taxon>
        <taxon>Teleostei</taxon>
        <taxon>Ostariophysi</taxon>
        <taxon>Cypriniformes</taxon>
        <taxon>Cyprinidae</taxon>
        <taxon>Labeoninae</taxon>
        <taxon>Labeonini</taxon>
        <taxon>Cirrhinus</taxon>
    </lineage>
</organism>
<evidence type="ECO:0000313" key="2">
    <source>
        <dbReference type="EMBL" id="KAL0176172.1"/>
    </source>
</evidence>
<reference evidence="2 3" key="1">
    <citation type="submission" date="2024-05" db="EMBL/GenBank/DDBJ databases">
        <title>Genome sequencing and assembly of Indian major carp, Cirrhinus mrigala (Hamilton, 1822).</title>
        <authorList>
            <person name="Mohindra V."/>
            <person name="Chowdhury L.M."/>
            <person name="Lal K."/>
            <person name="Jena J.K."/>
        </authorList>
    </citation>
    <scope>NUCLEOTIDE SEQUENCE [LARGE SCALE GENOMIC DNA]</scope>
    <source>
        <strain evidence="2">CM1030</strain>
        <tissue evidence="2">Blood</tissue>
    </source>
</reference>
<feature type="region of interest" description="Disordered" evidence="1">
    <location>
        <begin position="69"/>
        <end position="89"/>
    </location>
</feature>
<proteinExistence type="predicted"/>
<evidence type="ECO:0000313" key="3">
    <source>
        <dbReference type="Proteomes" id="UP001529510"/>
    </source>
</evidence>
<gene>
    <name evidence="2" type="ORF">M9458_028502</name>
</gene>